<dbReference type="GO" id="GO:0016491">
    <property type="term" value="F:oxidoreductase activity"/>
    <property type="evidence" value="ECO:0007669"/>
    <property type="project" value="UniProtKB-KW"/>
</dbReference>
<organism evidence="2 3">
    <name type="scientific">Gibberella intermedia</name>
    <name type="common">Bulb rot disease fungus</name>
    <name type="synonym">Fusarium proliferatum</name>
    <dbReference type="NCBI Taxonomy" id="948311"/>
    <lineage>
        <taxon>Eukaryota</taxon>
        <taxon>Fungi</taxon>
        <taxon>Dikarya</taxon>
        <taxon>Ascomycota</taxon>
        <taxon>Pezizomycotina</taxon>
        <taxon>Sordariomycetes</taxon>
        <taxon>Hypocreomycetidae</taxon>
        <taxon>Hypocreales</taxon>
        <taxon>Nectriaceae</taxon>
        <taxon>Fusarium</taxon>
        <taxon>Fusarium fujikuroi species complex</taxon>
    </lineage>
</organism>
<sequence length="367" mass="41917">MSSSNDFYPAPVYRLDKQQDEPAQTLDALLKKNHLAHAVLRNPRLLFHNHIPHALGSSYLLGASTAKLQEIYHAEEPNLLAVDAEVVRYTIVADNWRDHLGDKKYINSTFRVGHPYIHLAYGYEFNSKEVISEALSLGCTEYDPAHKFLDNAFPDNSTYKTTSLKEILTNIHNDKRFDNYSEDPGYANVFTLLSKYESELLEHWNALVVENTTIQFKDWLKTSAILSLSTVDEEGNFDFFLAHVLTVGHALRILLPIMPKDRRLTMMKQFGLFTTITYLMQLRPSFGIEKMKPLNSDNSSWESISKRALESKWSTDMHWAKVIRALKMVEEIRGSEDGLYQQAAAKFLTEFNGWTGFGLGSDAIVQL</sequence>
<gene>
    <name evidence="2" type="ORF">BFJ72_g4137</name>
</gene>
<reference evidence="2 3" key="1">
    <citation type="journal article" date="2018" name="Sci. Rep.">
        <title>Characterisation of pathogen-specific regions and novel effector candidates in Fusarium oxysporum f. sp. cepae.</title>
        <authorList>
            <person name="Armitage A.D."/>
            <person name="Taylor A."/>
            <person name="Sobczyk M.K."/>
            <person name="Baxter L."/>
            <person name="Greenfield B.P."/>
            <person name="Bates H.J."/>
            <person name="Wilson F."/>
            <person name="Jackson A.C."/>
            <person name="Ott S."/>
            <person name="Harrison R.J."/>
            <person name="Clarkson J.P."/>
        </authorList>
    </citation>
    <scope>NUCLEOTIDE SEQUENCE [LARGE SCALE GENOMIC DNA]</scope>
    <source>
        <strain evidence="2 3">Fp_A8</strain>
    </source>
</reference>
<protein>
    <recommendedName>
        <fullName evidence="4">MGS207 protein</fullName>
    </recommendedName>
</protein>
<dbReference type="InterPro" id="IPR025337">
    <property type="entry name" value="Questin_oxidase-like"/>
</dbReference>
<proteinExistence type="predicted"/>
<dbReference type="Proteomes" id="UP000283569">
    <property type="component" value="Unassembled WGS sequence"/>
</dbReference>
<evidence type="ECO:0000256" key="1">
    <source>
        <dbReference type="ARBA" id="ARBA00023002"/>
    </source>
</evidence>
<accession>A0A420TSI0</accession>
<dbReference type="Pfam" id="PF14027">
    <property type="entry name" value="Questin_oxidase"/>
    <property type="match status" value="2"/>
</dbReference>
<dbReference type="AlphaFoldDB" id="A0A420TSI0"/>
<dbReference type="PANTHER" id="PTHR35870">
    <property type="entry name" value="PROTEIN, PUTATIVE (AFU_ORTHOLOGUE AFUA_5G03330)-RELATED"/>
    <property type="match status" value="1"/>
</dbReference>
<comment type="caution">
    <text evidence="2">The sequence shown here is derived from an EMBL/GenBank/DDBJ whole genome shotgun (WGS) entry which is preliminary data.</text>
</comment>
<evidence type="ECO:0000313" key="2">
    <source>
        <dbReference type="EMBL" id="RKL44404.1"/>
    </source>
</evidence>
<dbReference type="EMBL" id="MRDB01000010">
    <property type="protein sequence ID" value="RKL44404.1"/>
    <property type="molecule type" value="Genomic_DNA"/>
</dbReference>
<dbReference type="PANTHER" id="PTHR35870:SF6">
    <property type="entry name" value="MGS207 PROTEIN"/>
    <property type="match status" value="1"/>
</dbReference>
<keyword evidence="1" id="KW-0560">Oxidoreductase</keyword>
<evidence type="ECO:0008006" key="4">
    <source>
        <dbReference type="Google" id="ProtNLM"/>
    </source>
</evidence>
<evidence type="ECO:0000313" key="3">
    <source>
        <dbReference type="Proteomes" id="UP000283569"/>
    </source>
</evidence>
<name>A0A420TSI0_GIBIN</name>